<dbReference type="SUPFAM" id="SSF53448">
    <property type="entry name" value="Nucleotide-diphospho-sugar transferases"/>
    <property type="match status" value="1"/>
</dbReference>
<proteinExistence type="predicted"/>
<reference evidence="1" key="1">
    <citation type="submission" date="2019-03" db="EMBL/GenBank/DDBJ databases">
        <title>Genomic surveillance for hypervirulence and multi-drug resistance in invasive Klebsiella pneumoniae from south and southeast Asia.</title>
        <authorList>
            <person name="Wyres K.L."/>
            <person name="Nguyen T.N.T."/>
            <person name="Lam M.M.C."/>
            <person name="Judd L.M."/>
            <person name="van Vinh Chau N."/>
            <person name="Dance D.A.B."/>
            <person name="Ip M."/>
            <person name="Karkey A."/>
            <person name="Ling C.L."/>
            <person name="Miliya T."/>
            <person name="Newton P.N."/>
            <person name="Nguyen L."/>
            <person name="Sengduangphachanh A."/>
            <person name="Turner P."/>
            <person name="Veeraraghavan B."/>
            <person name="Voong Vinh P."/>
            <person name="Vongsouvath M."/>
            <person name="Thomson N.R."/>
            <person name="Baker S."/>
            <person name="Holt K.E."/>
        </authorList>
    </citation>
    <scope>NUCLEOTIDE SEQUENCE</scope>
    <source>
        <strain evidence="1">131211-14450</strain>
    </source>
</reference>
<dbReference type="InterPro" id="IPR029044">
    <property type="entry name" value="Nucleotide-diphossugar_trans"/>
</dbReference>
<name>A0A5P2YBC2_KLEPN</name>
<dbReference type="EMBL" id="MK593453">
    <property type="protein sequence ID" value="QEV83882.1"/>
    <property type="molecule type" value="Genomic_DNA"/>
</dbReference>
<gene>
    <name evidence="1" type="primary">wcuT</name>
</gene>
<protein>
    <submittedName>
        <fullName evidence="1">Glycosyltransferase</fullName>
    </submittedName>
</protein>
<dbReference type="RefSeq" id="WP_141395577.1">
    <property type="nucleotide sequence ID" value="NZ_CP079852.1"/>
</dbReference>
<dbReference type="GO" id="GO:0016740">
    <property type="term" value="F:transferase activity"/>
    <property type="evidence" value="ECO:0007669"/>
    <property type="project" value="UniProtKB-KW"/>
</dbReference>
<sequence>MNVLFIVVLFGKTPSDSTTLNSLKPLVSNETFNFVLVNNGPERLNESELFVCELKSLAKNCYFFNFLENRSLSKIYNQMLTIFPDYDRYVLLDDDTEINPEYLSVVFSYKNYNFHILAPIIVGDGVSYYPKFSGDVVRNDGLTFDNSDDFLTVGSGLIINKHLMNVLAANQLLPFDENFALYGVDFSLFKRLRKLSKKGVHVKYKIAGYLHHNLSKTQQGYVEWRHIERLYDVVLTTRYYSKTIFHQFYFLGKILINECINKRFHLLPPIIKIFLRGKHPRC</sequence>
<dbReference type="Gene3D" id="3.90.550.10">
    <property type="entry name" value="Spore Coat Polysaccharide Biosynthesis Protein SpsA, Chain A"/>
    <property type="match status" value="1"/>
</dbReference>
<keyword evidence="1" id="KW-0808">Transferase</keyword>
<evidence type="ECO:0000313" key="1">
    <source>
        <dbReference type="EMBL" id="QEV83882.1"/>
    </source>
</evidence>
<dbReference type="AlphaFoldDB" id="A0A5P2YBC2"/>
<organism evidence="1">
    <name type="scientific">Klebsiella pneumoniae</name>
    <dbReference type="NCBI Taxonomy" id="573"/>
    <lineage>
        <taxon>Bacteria</taxon>
        <taxon>Pseudomonadati</taxon>
        <taxon>Pseudomonadota</taxon>
        <taxon>Gammaproteobacteria</taxon>
        <taxon>Enterobacterales</taxon>
        <taxon>Enterobacteriaceae</taxon>
        <taxon>Klebsiella/Raoultella group</taxon>
        <taxon>Klebsiella</taxon>
        <taxon>Klebsiella pneumoniae complex</taxon>
    </lineage>
</organism>
<accession>A0A5P2YBC2</accession>